<feature type="repeat" description="ANK" evidence="3">
    <location>
        <begin position="304"/>
        <end position="336"/>
    </location>
</feature>
<evidence type="ECO:0000313" key="5">
    <source>
        <dbReference type="EMBL" id="ATY60842.1"/>
    </source>
</evidence>
<sequence>MLSKPVLYVCLSATLSLCVQTNLAPGRSDGFSYMADPYPYQDPGHQSCACCGVNEGAQRDMEAAMSLPQAAMYGDDSQVRDLVSRGADPCAADVARDYLTPIHYAVESGSAATVQALIEAGANVSAQTRYGVAPLHTATSNGQLAIVELLLAAGAYPSIANQDGATPLHAAAANWQPAIATRLLAAGADVHARDARGRTPLHEAARSESTTVAQLLLDAGADINAAGAATDPRTPLLAALDDAGSDAVRFLLDRGAAVPPANSRAPDDAQGNTLLHLAAQKSPELLRVLLAPGAGADLEAVNADGATPLHCAAMLGTVGQLRMLMDAGANVQARTKAGETVLHVAVANPAAPYLGMRRDALKKITLLIGAGVDVNAKTPGQTALDRAGRFESVANVLRENGATE</sequence>
<dbReference type="OrthoDB" id="195446at2759"/>
<dbReference type="GO" id="GO:0005634">
    <property type="term" value="C:nucleus"/>
    <property type="evidence" value="ECO:0007669"/>
    <property type="project" value="TreeGrafter"/>
</dbReference>
<dbReference type="InterPro" id="IPR036770">
    <property type="entry name" value="Ankyrin_rpt-contain_sf"/>
</dbReference>
<feature type="repeat" description="ANK" evidence="3">
    <location>
        <begin position="97"/>
        <end position="129"/>
    </location>
</feature>
<accession>A0A2H4SCK4</accession>
<feature type="repeat" description="ANK" evidence="3">
    <location>
        <begin position="196"/>
        <end position="228"/>
    </location>
</feature>
<reference evidence="5 6" key="1">
    <citation type="journal article" date="2017" name="BMC Genomics">
        <title>Chromosome level assembly and secondary metabolite potential of the parasitic fungus Cordyceps militaris.</title>
        <authorList>
            <person name="Kramer G.J."/>
            <person name="Nodwell J.R."/>
        </authorList>
    </citation>
    <scope>NUCLEOTIDE SEQUENCE [LARGE SCALE GENOMIC DNA]</scope>
    <source>
        <strain evidence="5 6">ATCC 34164</strain>
    </source>
</reference>
<dbReference type="PANTHER" id="PTHR24124:SF14">
    <property type="entry name" value="CHROMOSOME UNDETERMINED SCAFFOLD_25, WHOLE GENOME SHOTGUN SEQUENCE"/>
    <property type="match status" value="1"/>
</dbReference>
<evidence type="ECO:0000256" key="1">
    <source>
        <dbReference type="ARBA" id="ARBA00022737"/>
    </source>
</evidence>
<feature type="repeat" description="ANK" evidence="3">
    <location>
        <begin position="231"/>
        <end position="263"/>
    </location>
</feature>
<evidence type="ECO:0000313" key="6">
    <source>
        <dbReference type="Proteomes" id="UP000323067"/>
    </source>
</evidence>
<keyword evidence="4" id="KW-0732">Signal</keyword>
<dbReference type="Gene3D" id="1.25.40.20">
    <property type="entry name" value="Ankyrin repeat-containing domain"/>
    <property type="match status" value="3"/>
</dbReference>
<dbReference type="Pfam" id="PF00023">
    <property type="entry name" value="Ank"/>
    <property type="match status" value="2"/>
</dbReference>
<dbReference type="PRINTS" id="PR01415">
    <property type="entry name" value="ANKYRIN"/>
</dbReference>
<organism evidence="5 6">
    <name type="scientific">Cordyceps militaris</name>
    <name type="common">Caterpillar fungus</name>
    <name type="synonym">Clavaria militaris</name>
    <dbReference type="NCBI Taxonomy" id="73501"/>
    <lineage>
        <taxon>Eukaryota</taxon>
        <taxon>Fungi</taxon>
        <taxon>Dikarya</taxon>
        <taxon>Ascomycota</taxon>
        <taxon>Pezizomycotina</taxon>
        <taxon>Sordariomycetes</taxon>
        <taxon>Hypocreomycetidae</taxon>
        <taxon>Hypocreales</taxon>
        <taxon>Cordycipitaceae</taxon>
        <taxon>Cordyceps</taxon>
    </lineage>
</organism>
<evidence type="ECO:0000256" key="3">
    <source>
        <dbReference type="PROSITE-ProRule" id="PRU00023"/>
    </source>
</evidence>
<dbReference type="PROSITE" id="PS50297">
    <property type="entry name" value="ANK_REP_REGION"/>
    <property type="match status" value="5"/>
</dbReference>
<feature type="repeat" description="ANK" evidence="3">
    <location>
        <begin position="130"/>
        <end position="162"/>
    </location>
</feature>
<feature type="repeat" description="ANK" evidence="3">
    <location>
        <begin position="163"/>
        <end position="195"/>
    </location>
</feature>
<keyword evidence="2 3" id="KW-0040">ANK repeat</keyword>
<feature type="signal peptide" evidence="4">
    <location>
        <begin position="1"/>
        <end position="18"/>
    </location>
</feature>
<keyword evidence="1" id="KW-0677">Repeat</keyword>
<name>A0A2H4SCK4_CORMI</name>
<gene>
    <name evidence="5" type="ORF">A9K55_006379</name>
</gene>
<dbReference type="Proteomes" id="UP000323067">
    <property type="component" value="Chromosome vi"/>
</dbReference>
<dbReference type="SMART" id="SM00248">
    <property type="entry name" value="ANK"/>
    <property type="match status" value="8"/>
</dbReference>
<evidence type="ECO:0000256" key="2">
    <source>
        <dbReference type="ARBA" id="ARBA00023043"/>
    </source>
</evidence>
<dbReference type="PANTHER" id="PTHR24124">
    <property type="entry name" value="ANKYRIN REPEAT FAMILY A"/>
    <property type="match status" value="1"/>
</dbReference>
<dbReference type="PROSITE" id="PS50088">
    <property type="entry name" value="ANK_REPEAT"/>
    <property type="match status" value="6"/>
</dbReference>
<dbReference type="Pfam" id="PF12796">
    <property type="entry name" value="Ank_2"/>
    <property type="match status" value="2"/>
</dbReference>
<dbReference type="EMBL" id="CP023323">
    <property type="protein sequence ID" value="ATY60842.1"/>
    <property type="molecule type" value="Genomic_DNA"/>
</dbReference>
<dbReference type="VEuPathDB" id="FungiDB:CCM_04296"/>
<dbReference type="VEuPathDB" id="FungiDB:A9K55_006379"/>
<feature type="chain" id="PRO_5014117545" evidence="4">
    <location>
        <begin position="19"/>
        <end position="404"/>
    </location>
</feature>
<proteinExistence type="predicted"/>
<dbReference type="AlphaFoldDB" id="A0A2H4SCK4"/>
<evidence type="ECO:0000256" key="4">
    <source>
        <dbReference type="SAM" id="SignalP"/>
    </source>
</evidence>
<dbReference type="InterPro" id="IPR002110">
    <property type="entry name" value="Ankyrin_rpt"/>
</dbReference>
<dbReference type="SUPFAM" id="SSF48403">
    <property type="entry name" value="Ankyrin repeat"/>
    <property type="match status" value="1"/>
</dbReference>
<protein>
    <submittedName>
        <fullName evidence="5">Ankyrin repeat-containing domain</fullName>
    </submittedName>
</protein>
<dbReference type="GO" id="GO:0010468">
    <property type="term" value="P:regulation of gene expression"/>
    <property type="evidence" value="ECO:0007669"/>
    <property type="project" value="TreeGrafter"/>
</dbReference>